<reference evidence="1" key="1">
    <citation type="journal article" date="2015" name="ISME J.">
        <title>Draft Genome Sequence of Streptomyces incarnatus NRRL8089, which Produces the Nucleoside Antibiotic Sinefungin.</title>
        <authorList>
            <person name="Oshima K."/>
            <person name="Hattori M."/>
            <person name="Shimizu H."/>
            <person name="Fukuda K."/>
            <person name="Nemoto M."/>
            <person name="Inagaki K."/>
            <person name="Tamura T."/>
        </authorList>
    </citation>
    <scope>NUCLEOTIDE SEQUENCE</scope>
    <source>
        <strain evidence="1">FACHB-1375</strain>
    </source>
</reference>
<organism evidence="1 2">
    <name type="scientific">Aerosakkonema funiforme FACHB-1375</name>
    <dbReference type="NCBI Taxonomy" id="2949571"/>
    <lineage>
        <taxon>Bacteria</taxon>
        <taxon>Bacillati</taxon>
        <taxon>Cyanobacteriota</taxon>
        <taxon>Cyanophyceae</taxon>
        <taxon>Oscillatoriophycideae</taxon>
        <taxon>Aerosakkonematales</taxon>
        <taxon>Aerosakkonemataceae</taxon>
        <taxon>Aerosakkonema</taxon>
    </lineage>
</organism>
<dbReference type="RefSeq" id="WP_190471180.1">
    <property type="nucleotide sequence ID" value="NZ_JACJPW010000087.1"/>
</dbReference>
<dbReference type="Proteomes" id="UP000641646">
    <property type="component" value="Unassembled WGS sequence"/>
</dbReference>
<keyword evidence="2" id="KW-1185">Reference proteome</keyword>
<evidence type="ECO:0000313" key="1">
    <source>
        <dbReference type="EMBL" id="MBD2184561.1"/>
    </source>
</evidence>
<sequence>MNQQIYMLQKVAAVLADVPQTVVFTGGATISLYLDDVSAPDIRPTDDVDCVVEISSRTEYYQFSELLRSLGLEESTDPGAPLCRWRYEDITVDVMPCDESVLGFSNRWYTPGIANSIAYELPNGKVIQIFSVPYLLASKIEAFIGRGQRSFYFSADIEDIVALLDGCDRLEVEVQQADAEVRKFLSAWFRSEREGIWEVIPAFLSPAARNAGRGRLVRERIERLIHLA</sequence>
<comment type="caution">
    <text evidence="1">The sequence shown here is derived from an EMBL/GenBank/DDBJ whole genome shotgun (WGS) entry which is preliminary data.</text>
</comment>
<dbReference type="AlphaFoldDB" id="A0A926VIK1"/>
<protein>
    <submittedName>
        <fullName evidence="1">Nucleotidyl transferase AbiEii/AbiGii toxin family protein</fullName>
    </submittedName>
</protein>
<keyword evidence="1" id="KW-0808">Transferase</keyword>
<dbReference type="Gene3D" id="3.30.460.40">
    <property type="match status" value="1"/>
</dbReference>
<reference evidence="1" key="2">
    <citation type="submission" date="2020-08" db="EMBL/GenBank/DDBJ databases">
        <authorList>
            <person name="Chen M."/>
            <person name="Teng W."/>
            <person name="Zhao L."/>
            <person name="Hu C."/>
            <person name="Zhou Y."/>
            <person name="Han B."/>
            <person name="Song L."/>
            <person name="Shu W."/>
        </authorList>
    </citation>
    <scope>NUCLEOTIDE SEQUENCE</scope>
    <source>
        <strain evidence="1">FACHB-1375</strain>
    </source>
</reference>
<dbReference type="GO" id="GO:0016740">
    <property type="term" value="F:transferase activity"/>
    <property type="evidence" value="ECO:0007669"/>
    <property type="project" value="UniProtKB-KW"/>
</dbReference>
<evidence type="ECO:0000313" key="2">
    <source>
        <dbReference type="Proteomes" id="UP000641646"/>
    </source>
</evidence>
<dbReference type="EMBL" id="JACJPW010000087">
    <property type="protein sequence ID" value="MBD2184561.1"/>
    <property type="molecule type" value="Genomic_DNA"/>
</dbReference>
<accession>A0A926VIK1</accession>
<gene>
    <name evidence="1" type="ORF">H6G03_26410</name>
</gene>
<proteinExistence type="predicted"/>
<name>A0A926VIK1_9CYAN</name>